<gene>
    <name evidence="1" type="ORF">NEMBOFW57_000073</name>
</gene>
<dbReference type="EMBL" id="JAHCVI010000001">
    <property type="protein sequence ID" value="KAG7290079.1"/>
    <property type="molecule type" value="Genomic_DNA"/>
</dbReference>
<dbReference type="AlphaFoldDB" id="A0AAD4EZF7"/>
<reference evidence="1" key="1">
    <citation type="submission" date="2023-02" db="EMBL/GenBank/DDBJ databases">
        <authorList>
            <person name="Palmer J.M."/>
        </authorList>
    </citation>
    <scope>NUCLEOTIDE SEQUENCE</scope>
    <source>
        <strain evidence="1">FW57</strain>
    </source>
</reference>
<proteinExistence type="predicted"/>
<protein>
    <submittedName>
        <fullName evidence="1">Uncharacterized protein</fullName>
    </submittedName>
</protein>
<dbReference type="Proteomes" id="UP001197093">
    <property type="component" value="Unassembled WGS sequence"/>
</dbReference>
<keyword evidence="2" id="KW-1185">Reference proteome</keyword>
<evidence type="ECO:0000313" key="1">
    <source>
        <dbReference type="EMBL" id="KAG7290079.1"/>
    </source>
</evidence>
<sequence>MVSKRRRRSTSASESPVGWNLEERLGGSVQRAACMRPHQRLWPTVRHWLDAHKGTQPLPVCSLCGSEVLVRGIDPSPTVSGPFVAPSAADEAAAAEAVNMKMAKLRQNEAARAARAALLHEYLQTEPQEEEPKPSETEVRKWGETEWKQRLQNQAAGGAWDELPRFGLSRAVVLPCGFMLCLRCFMHRMAGTDPSSKTCPAAPSCEMPAGLSKCGHVEFHLLPAPGDMDSYASAPPTLPHDHVPPDACWKCQNLGLAVRVGDASHELPFGAGFPPPVVCRGDTPVSIAYFVKRDMDSAVALLLAAVMTMGPRGAAMAERMMEPPARVAVFQGPYEGLCGRDGAGAGVSFAWRVLPTGFLGKCQLLGEAEV</sequence>
<evidence type="ECO:0000313" key="2">
    <source>
        <dbReference type="Proteomes" id="UP001197093"/>
    </source>
</evidence>
<accession>A0AAD4EZF7</accession>
<comment type="caution">
    <text evidence="1">The sequence shown here is derived from an EMBL/GenBank/DDBJ whole genome shotgun (WGS) entry which is preliminary data.</text>
</comment>
<organism evidence="1 2">
    <name type="scientific">Staphylotrichum longicolle</name>
    <dbReference type="NCBI Taxonomy" id="669026"/>
    <lineage>
        <taxon>Eukaryota</taxon>
        <taxon>Fungi</taxon>
        <taxon>Dikarya</taxon>
        <taxon>Ascomycota</taxon>
        <taxon>Pezizomycotina</taxon>
        <taxon>Sordariomycetes</taxon>
        <taxon>Sordariomycetidae</taxon>
        <taxon>Sordariales</taxon>
        <taxon>Chaetomiaceae</taxon>
        <taxon>Staphylotrichum</taxon>
    </lineage>
</organism>
<name>A0AAD4EZF7_9PEZI</name>